<keyword evidence="2 5" id="KW-0645">Protease</keyword>
<dbReference type="Gene3D" id="2.30.42.10">
    <property type="match status" value="1"/>
</dbReference>
<dbReference type="GO" id="GO:0007165">
    <property type="term" value="P:signal transduction"/>
    <property type="evidence" value="ECO:0007669"/>
    <property type="project" value="TreeGrafter"/>
</dbReference>
<dbReference type="Pfam" id="PF03572">
    <property type="entry name" value="Peptidase_S41"/>
    <property type="match status" value="1"/>
</dbReference>
<dbReference type="FunFam" id="2.30.42.10:FF:000063">
    <property type="entry name" value="Peptidase, S41 family"/>
    <property type="match status" value="1"/>
</dbReference>
<dbReference type="Proteomes" id="UP001178354">
    <property type="component" value="Unassembled WGS sequence"/>
</dbReference>
<dbReference type="FunFam" id="3.90.226.10:FF:000029">
    <property type="entry name" value="Peptidase, S41 family"/>
    <property type="match status" value="1"/>
</dbReference>
<evidence type="ECO:0000256" key="2">
    <source>
        <dbReference type="ARBA" id="ARBA00022670"/>
    </source>
</evidence>
<dbReference type="GO" id="GO:0006508">
    <property type="term" value="P:proteolysis"/>
    <property type="evidence" value="ECO:0007669"/>
    <property type="project" value="UniProtKB-KW"/>
</dbReference>
<dbReference type="CDD" id="cd07560">
    <property type="entry name" value="Peptidase_S41_CPP"/>
    <property type="match status" value="1"/>
</dbReference>
<dbReference type="InterPro" id="IPR055210">
    <property type="entry name" value="CtpA/B_N"/>
</dbReference>
<dbReference type="SMART" id="SM00228">
    <property type="entry name" value="PDZ"/>
    <property type="match status" value="1"/>
</dbReference>
<evidence type="ECO:0000256" key="7">
    <source>
        <dbReference type="SAM" id="SignalP"/>
    </source>
</evidence>
<sequence>MNSLSKLLFFAFLLLSGATAFAATEQEDNGRMPLDELRRFTQAFDQIRQAYVEEIDDKELLEMAISGLLSSLDPHSAYLNETDFQDLEEHTTGEFGGLGIEVGMEGGFIKVITPIDDTPAERAGIQTGDLIIKLDEQLVQGMSLSEAIEIMRGPKGSKLKLTIVRPNRDGPFEVEVIRDVIQVHSVRSRILEPGFGYVRIAQFQENTGTSFRQALENFTKDDPNLKGVILDLRNNPGGLLNASVEVVDTLLDQGLVVYTEGRLNTSNAKYYAKPGDILNGLPVVVLINEGSASAAEIVAGALQDHNRAVILGTSSFGKGSVQTVIPLGERRGIKLTTARYFTPSKRSIQAEGIQPNIVVKPAEVRLLESRGQIKEENLAGHLSNTESPQAEVADDLSQEDNQLYEALNLLKGLNIFTSAKKHQKAP</sequence>
<dbReference type="PANTHER" id="PTHR32060:SF30">
    <property type="entry name" value="CARBOXY-TERMINAL PROCESSING PROTEASE CTPA"/>
    <property type="match status" value="1"/>
</dbReference>
<reference evidence="9" key="1">
    <citation type="journal article" date="2010" name="Int. J. Syst. Evol. Microbiol.">
        <title>Porticoccus litoralis gen. nov., sp. nov., a gammaproteobacterium isolated from the Yellow Sea.</title>
        <authorList>
            <person name="Oh H.M."/>
            <person name="Kim H."/>
            <person name="Kim K.M."/>
            <person name="Min G.S."/>
            <person name="Cho J.C."/>
        </authorList>
    </citation>
    <scope>NUCLEOTIDE SEQUENCE</scope>
    <source>
        <strain evidence="9">DSM 25064</strain>
    </source>
</reference>
<evidence type="ECO:0000313" key="10">
    <source>
        <dbReference type="Proteomes" id="UP001178354"/>
    </source>
</evidence>
<dbReference type="NCBIfam" id="TIGR00225">
    <property type="entry name" value="prc"/>
    <property type="match status" value="1"/>
</dbReference>
<dbReference type="InterPro" id="IPR001478">
    <property type="entry name" value="PDZ"/>
</dbReference>
<dbReference type="CDD" id="cd06782">
    <property type="entry name" value="cpPDZ_CPP-like"/>
    <property type="match status" value="1"/>
</dbReference>
<dbReference type="InterPro" id="IPR036034">
    <property type="entry name" value="PDZ_sf"/>
</dbReference>
<dbReference type="GO" id="GO:0008236">
    <property type="term" value="F:serine-type peptidase activity"/>
    <property type="evidence" value="ECO:0007669"/>
    <property type="project" value="UniProtKB-KW"/>
</dbReference>
<accession>A0AAW8B1D6</accession>
<dbReference type="SUPFAM" id="SSF50156">
    <property type="entry name" value="PDZ domain-like"/>
    <property type="match status" value="1"/>
</dbReference>
<dbReference type="InterPro" id="IPR005151">
    <property type="entry name" value="Tail-specific_protease"/>
</dbReference>
<feature type="region of interest" description="Disordered" evidence="6">
    <location>
        <begin position="377"/>
        <end position="396"/>
    </location>
</feature>
<feature type="chain" id="PRO_5043678647" evidence="7">
    <location>
        <begin position="23"/>
        <end position="426"/>
    </location>
</feature>
<feature type="domain" description="PDZ" evidence="8">
    <location>
        <begin position="84"/>
        <end position="152"/>
    </location>
</feature>
<keyword evidence="10" id="KW-1185">Reference proteome</keyword>
<dbReference type="SMART" id="SM00245">
    <property type="entry name" value="TSPc"/>
    <property type="match status" value="1"/>
</dbReference>
<evidence type="ECO:0000256" key="3">
    <source>
        <dbReference type="ARBA" id="ARBA00022801"/>
    </source>
</evidence>
<feature type="signal peptide" evidence="7">
    <location>
        <begin position="1"/>
        <end position="22"/>
    </location>
</feature>
<reference evidence="9" key="2">
    <citation type="submission" date="2023-08" db="EMBL/GenBank/DDBJ databases">
        <authorList>
            <person name="Luo J."/>
        </authorList>
    </citation>
    <scope>NUCLEOTIDE SEQUENCE</scope>
    <source>
        <strain evidence="9">DSM 25064</strain>
    </source>
</reference>
<dbReference type="GO" id="GO:0030288">
    <property type="term" value="C:outer membrane-bounded periplasmic space"/>
    <property type="evidence" value="ECO:0007669"/>
    <property type="project" value="TreeGrafter"/>
</dbReference>
<gene>
    <name evidence="9" type="ORF">Q8A57_03845</name>
</gene>
<name>A0AAW8B1D6_9GAMM</name>
<evidence type="ECO:0000256" key="4">
    <source>
        <dbReference type="ARBA" id="ARBA00022825"/>
    </source>
</evidence>
<proteinExistence type="inferred from homology"/>
<evidence type="ECO:0000256" key="5">
    <source>
        <dbReference type="RuleBase" id="RU004404"/>
    </source>
</evidence>
<protein>
    <submittedName>
        <fullName evidence="9">S41 family peptidase</fullName>
    </submittedName>
</protein>
<organism evidence="9 10">
    <name type="scientific">Porticoccus litoralis</name>
    <dbReference type="NCBI Taxonomy" id="434086"/>
    <lineage>
        <taxon>Bacteria</taxon>
        <taxon>Pseudomonadati</taxon>
        <taxon>Pseudomonadota</taxon>
        <taxon>Gammaproteobacteria</taxon>
        <taxon>Cellvibrionales</taxon>
        <taxon>Porticoccaceae</taxon>
        <taxon>Porticoccus</taxon>
    </lineage>
</organism>
<dbReference type="Gene3D" id="3.90.226.10">
    <property type="entry name" value="2-enoyl-CoA Hydratase, Chain A, domain 1"/>
    <property type="match status" value="1"/>
</dbReference>
<comment type="similarity">
    <text evidence="1 5">Belongs to the peptidase S41A family.</text>
</comment>
<keyword evidence="4 5" id="KW-0720">Serine protease</keyword>
<keyword evidence="3 5" id="KW-0378">Hydrolase</keyword>
<evidence type="ECO:0000256" key="1">
    <source>
        <dbReference type="ARBA" id="ARBA00009179"/>
    </source>
</evidence>
<dbReference type="EMBL" id="JAUUUU010000001">
    <property type="protein sequence ID" value="MDP1520094.1"/>
    <property type="molecule type" value="Genomic_DNA"/>
</dbReference>
<evidence type="ECO:0000256" key="6">
    <source>
        <dbReference type="SAM" id="MobiDB-lite"/>
    </source>
</evidence>
<dbReference type="InterPro" id="IPR029045">
    <property type="entry name" value="ClpP/crotonase-like_dom_sf"/>
</dbReference>
<comment type="caution">
    <text evidence="9">The sequence shown here is derived from an EMBL/GenBank/DDBJ whole genome shotgun (WGS) entry which is preliminary data.</text>
</comment>
<evidence type="ECO:0000313" key="9">
    <source>
        <dbReference type="EMBL" id="MDP1520094.1"/>
    </source>
</evidence>
<dbReference type="Pfam" id="PF17820">
    <property type="entry name" value="PDZ_6"/>
    <property type="match status" value="1"/>
</dbReference>
<dbReference type="PANTHER" id="PTHR32060">
    <property type="entry name" value="TAIL-SPECIFIC PROTEASE"/>
    <property type="match status" value="1"/>
</dbReference>
<dbReference type="SUPFAM" id="SSF52096">
    <property type="entry name" value="ClpP/crotonase"/>
    <property type="match status" value="1"/>
</dbReference>
<dbReference type="PROSITE" id="PS50106">
    <property type="entry name" value="PDZ"/>
    <property type="match status" value="1"/>
</dbReference>
<dbReference type="InterPro" id="IPR041489">
    <property type="entry name" value="PDZ_6"/>
</dbReference>
<dbReference type="AlphaFoldDB" id="A0AAW8B1D6"/>
<dbReference type="RefSeq" id="WP_305169606.1">
    <property type="nucleotide sequence ID" value="NZ_JAUUUU010000001.1"/>
</dbReference>
<dbReference type="InterPro" id="IPR004447">
    <property type="entry name" value="Peptidase_S41A"/>
</dbReference>
<dbReference type="GO" id="GO:0004175">
    <property type="term" value="F:endopeptidase activity"/>
    <property type="evidence" value="ECO:0007669"/>
    <property type="project" value="TreeGrafter"/>
</dbReference>
<evidence type="ECO:0000259" key="8">
    <source>
        <dbReference type="PROSITE" id="PS50106"/>
    </source>
</evidence>
<dbReference type="Pfam" id="PF22694">
    <property type="entry name" value="CtpB_N-like"/>
    <property type="match status" value="1"/>
</dbReference>
<keyword evidence="7" id="KW-0732">Signal</keyword>
<dbReference type="Gene3D" id="3.30.750.44">
    <property type="match status" value="1"/>
</dbReference>